<gene>
    <name evidence="6 8" type="primary">rsmH</name>
    <name evidence="8" type="ORF">L1I42_10600</name>
</gene>
<dbReference type="Pfam" id="PF01795">
    <property type="entry name" value="Methyltransf_5"/>
    <property type="match status" value="1"/>
</dbReference>
<dbReference type="PIRSF" id="PIRSF004486">
    <property type="entry name" value="MraW"/>
    <property type="match status" value="1"/>
</dbReference>
<evidence type="ECO:0000313" key="8">
    <source>
        <dbReference type="EMBL" id="MCF4098936.1"/>
    </source>
</evidence>
<comment type="subcellular location">
    <subcellularLocation>
        <location evidence="6">Cytoplasm</location>
    </subcellularLocation>
</comment>
<evidence type="ECO:0000256" key="5">
    <source>
        <dbReference type="ARBA" id="ARBA00022691"/>
    </source>
</evidence>
<comment type="catalytic activity">
    <reaction evidence="6">
        <text>cytidine(1402) in 16S rRNA + S-adenosyl-L-methionine = N(4)-methylcytidine(1402) in 16S rRNA + S-adenosyl-L-homocysteine + H(+)</text>
        <dbReference type="Rhea" id="RHEA:42928"/>
        <dbReference type="Rhea" id="RHEA-COMP:10286"/>
        <dbReference type="Rhea" id="RHEA-COMP:10287"/>
        <dbReference type="ChEBI" id="CHEBI:15378"/>
        <dbReference type="ChEBI" id="CHEBI:57856"/>
        <dbReference type="ChEBI" id="CHEBI:59789"/>
        <dbReference type="ChEBI" id="CHEBI:74506"/>
        <dbReference type="ChEBI" id="CHEBI:82748"/>
        <dbReference type="EC" id="2.1.1.199"/>
    </reaction>
</comment>
<sequence length="338" mass="36892">MVQHQDAQNMSSNGSHIPVLIQEVIEGLSPIDGKVIVDGTFGAGGYSRYLLQAGAQVIGIDRDPAVAPFVKKLDNDFGSRFRFLPGQFGQLAALLAEAEIDEIDAVVLDIGVSSMQLDQGERGFSFMRDGPLDMRMEQHGVTAADLVNGLEARELSDLIFGFGEERRARALVNAIVTAREEAPLTTTKQLADLIEKTLGKGKPGKAHPATKTFQALRIAVNAEYNQLVHGLFDAEAKLPPGGKLAVVTFHSMEDRIVKRFLKPQTQQSRHMPLADEAPQCWRDISKPVRPSKKELADNPRARSATLRYATRNEVQARPFSMDGLGVPGMAKKQEVGAK</sequence>
<comment type="function">
    <text evidence="6">Specifically methylates the N4 position of cytidine in position 1402 (C1402) of 16S rRNA.</text>
</comment>
<evidence type="ECO:0000256" key="4">
    <source>
        <dbReference type="ARBA" id="ARBA00022679"/>
    </source>
</evidence>
<feature type="binding site" evidence="6">
    <location>
        <position position="116"/>
    </location>
    <ligand>
        <name>S-adenosyl-L-methionine</name>
        <dbReference type="ChEBI" id="CHEBI:59789"/>
    </ligand>
</feature>
<dbReference type="InterPro" id="IPR029063">
    <property type="entry name" value="SAM-dependent_MTases_sf"/>
</dbReference>
<feature type="region of interest" description="Disordered" evidence="7">
    <location>
        <begin position="319"/>
        <end position="338"/>
    </location>
</feature>
<feature type="binding site" evidence="6">
    <location>
        <position position="61"/>
    </location>
    <ligand>
        <name>S-adenosyl-L-methionine</name>
        <dbReference type="ChEBI" id="CHEBI:59789"/>
    </ligand>
</feature>
<comment type="similarity">
    <text evidence="1 6">Belongs to the methyltransferase superfamily. RsmH family.</text>
</comment>
<feature type="binding site" evidence="6">
    <location>
        <position position="109"/>
    </location>
    <ligand>
        <name>S-adenosyl-L-methionine</name>
        <dbReference type="ChEBI" id="CHEBI:59789"/>
    </ligand>
</feature>
<evidence type="ECO:0000256" key="6">
    <source>
        <dbReference type="HAMAP-Rule" id="MF_01007"/>
    </source>
</evidence>
<keyword evidence="3 6" id="KW-0489">Methyltransferase</keyword>
<keyword evidence="6" id="KW-0963">Cytoplasm</keyword>
<keyword evidence="4 6" id="KW-0808">Transferase</keyword>
<dbReference type="InterPro" id="IPR002903">
    <property type="entry name" value="RsmH"/>
</dbReference>
<dbReference type="PANTHER" id="PTHR11265:SF0">
    <property type="entry name" value="12S RRNA N4-METHYLCYTIDINE METHYLTRANSFERASE"/>
    <property type="match status" value="1"/>
</dbReference>
<evidence type="ECO:0000256" key="2">
    <source>
        <dbReference type="ARBA" id="ARBA00022552"/>
    </source>
</evidence>
<dbReference type="HAMAP" id="MF_01007">
    <property type="entry name" value="16SrRNA_methyltr_H"/>
    <property type="match status" value="1"/>
</dbReference>
<name>A0ABS9E7U0_9HYPH</name>
<keyword evidence="5 6" id="KW-0949">S-adenosyl-L-methionine</keyword>
<reference evidence="8 9" key="1">
    <citation type="submission" date="2022-01" db="EMBL/GenBank/DDBJ databases">
        <title>Maritalea mediterranea sp. nov., isolated from marine plastic residues from the Malva-rosa beach (Valencia, Spain).</title>
        <authorList>
            <person name="Vidal-Verdu A."/>
            <person name="Molina-Menor E."/>
            <person name="Pascual J."/>
            <person name="Pereto J."/>
            <person name="Porcar M."/>
        </authorList>
    </citation>
    <scope>NUCLEOTIDE SEQUENCE [LARGE SCALE GENOMIC DNA]</scope>
    <source>
        <strain evidence="8 9">P4.10X</strain>
    </source>
</reference>
<dbReference type="RefSeq" id="WP_236114499.1">
    <property type="nucleotide sequence ID" value="NZ_JAKGTI010000002.1"/>
</dbReference>
<dbReference type="NCBIfam" id="TIGR00006">
    <property type="entry name" value="16S rRNA (cytosine(1402)-N(4))-methyltransferase RsmH"/>
    <property type="match status" value="1"/>
</dbReference>
<accession>A0ABS9E7U0</accession>
<dbReference type="Proteomes" id="UP001201217">
    <property type="component" value="Unassembled WGS sequence"/>
</dbReference>
<evidence type="ECO:0000256" key="7">
    <source>
        <dbReference type="SAM" id="MobiDB-lite"/>
    </source>
</evidence>
<dbReference type="EC" id="2.1.1.199" evidence="6"/>
<evidence type="ECO:0000256" key="3">
    <source>
        <dbReference type="ARBA" id="ARBA00022603"/>
    </source>
</evidence>
<proteinExistence type="inferred from homology"/>
<comment type="caution">
    <text evidence="8">The sequence shown here is derived from an EMBL/GenBank/DDBJ whole genome shotgun (WGS) entry which is preliminary data.</text>
</comment>
<protein>
    <recommendedName>
        <fullName evidence="6">Ribosomal RNA small subunit methyltransferase H</fullName>
        <ecNumber evidence="6">2.1.1.199</ecNumber>
    </recommendedName>
    <alternativeName>
        <fullName evidence="6">16S rRNA m(4)C1402 methyltransferase</fullName>
    </alternativeName>
    <alternativeName>
        <fullName evidence="6">rRNA (cytosine-N(4)-)-methyltransferase RsmH</fullName>
    </alternativeName>
</protein>
<dbReference type="SUPFAM" id="SSF81799">
    <property type="entry name" value="Putative methyltransferase TM0872, insert domain"/>
    <property type="match status" value="1"/>
</dbReference>
<dbReference type="EMBL" id="JAKGTI010000002">
    <property type="protein sequence ID" value="MCF4098936.1"/>
    <property type="molecule type" value="Genomic_DNA"/>
</dbReference>
<keyword evidence="2 6" id="KW-0698">rRNA processing</keyword>
<evidence type="ECO:0000313" key="9">
    <source>
        <dbReference type="Proteomes" id="UP001201217"/>
    </source>
</evidence>
<dbReference type="Gene3D" id="3.40.50.150">
    <property type="entry name" value="Vaccinia Virus protein VP39"/>
    <property type="match status" value="1"/>
</dbReference>
<feature type="binding site" evidence="6">
    <location>
        <begin position="44"/>
        <end position="46"/>
    </location>
    <ligand>
        <name>S-adenosyl-L-methionine</name>
        <dbReference type="ChEBI" id="CHEBI:59789"/>
    </ligand>
</feature>
<evidence type="ECO:0000256" key="1">
    <source>
        <dbReference type="ARBA" id="ARBA00010396"/>
    </source>
</evidence>
<dbReference type="Gene3D" id="1.10.150.170">
    <property type="entry name" value="Putative methyltransferase TM0872, insert domain"/>
    <property type="match status" value="1"/>
</dbReference>
<feature type="binding site" evidence="6">
    <location>
        <position position="88"/>
    </location>
    <ligand>
        <name>S-adenosyl-L-methionine</name>
        <dbReference type="ChEBI" id="CHEBI:59789"/>
    </ligand>
</feature>
<dbReference type="PANTHER" id="PTHR11265">
    <property type="entry name" value="S-ADENOSYL-METHYLTRANSFERASE MRAW"/>
    <property type="match status" value="1"/>
</dbReference>
<keyword evidence="9" id="KW-1185">Reference proteome</keyword>
<dbReference type="SUPFAM" id="SSF53335">
    <property type="entry name" value="S-adenosyl-L-methionine-dependent methyltransferases"/>
    <property type="match status" value="1"/>
</dbReference>
<dbReference type="InterPro" id="IPR023397">
    <property type="entry name" value="SAM-dep_MeTrfase_MraW_recog"/>
</dbReference>
<dbReference type="GO" id="GO:0032259">
    <property type="term" value="P:methylation"/>
    <property type="evidence" value="ECO:0007669"/>
    <property type="project" value="UniProtKB-KW"/>
</dbReference>
<dbReference type="GO" id="GO:0008168">
    <property type="term" value="F:methyltransferase activity"/>
    <property type="evidence" value="ECO:0007669"/>
    <property type="project" value="UniProtKB-KW"/>
</dbReference>
<organism evidence="8 9">
    <name type="scientific">Maritalea mediterranea</name>
    <dbReference type="NCBI Taxonomy" id="2909667"/>
    <lineage>
        <taxon>Bacteria</taxon>
        <taxon>Pseudomonadati</taxon>
        <taxon>Pseudomonadota</taxon>
        <taxon>Alphaproteobacteria</taxon>
        <taxon>Hyphomicrobiales</taxon>
        <taxon>Devosiaceae</taxon>
        <taxon>Maritalea</taxon>
    </lineage>
</organism>